<dbReference type="Pfam" id="PF08982">
    <property type="entry name" value="AtaL"/>
    <property type="match status" value="1"/>
</dbReference>
<evidence type="ECO:0000313" key="2">
    <source>
        <dbReference type="Proteomes" id="UP000054383"/>
    </source>
</evidence>
<dbReference type="InterPro" id="IPR023393">
    <property type="entry name" value="START-like_dom_sf"/>
</dbReference>
<dbReference type="OMA" id="FEWRHPD"/>
<dbReference type="EMBL" id="CVMT01000010">
    <property type="protein sequence ID" value="CRG91931.1"/>
    <property type="molecule type" value="Genomic_DNA"/>
</dbReference>
<dbReference type="Gene3D" id="3.30.530.20">
    <property type="match status" value="1"/>
</dbReference>
<dbReference type="SUPFAM" id="SSF55961">
    <property type="entry name" value="Bet v1-like"/>
    <property type="match status" value="1"/>
</dbReference>
<name>A0A0U1MA53_TALIS</name>
<reference evidence="1 2" key="1">
    <citation type="submission" date="2015-04" db="EMBL/GenBank/DDBJ databases">
        <authorList>
            <person name="Syromyatnikov M.Y."/>
            <person name="Popov V.N."/>
        </authorList>
    </citation>
    <scope>NUCLEOTIDE SEQUENCE [LARGE SCALE GENOMIC DNA]</scope>
    <source>
        <strain evidence="1">WF-38-12</strain>
    </source>
</reference>
<organism evidence="1 2">
    <name type="scientific">Talaromyces islandicus</name>
    <name type="common">Penicillium islandicum</name>
    <dbReference type="NCBI Taxonomy" id="28573"/>
    <lineage>
        <taxon>Eukaryota</taxon>
        <taxon>Fungi</taxon>
        <taxon>Dikarya</taxon>
        <taxon>Ascomycota</taxon>
        <taxon>Pezizomycotina</taxon>
        <taxon>Eurotiomycetes</taxon>
        <taxon>Eurotiomycetidae</taxon>
        <taxon>Eurotiales</taxon>
        <taxon>Trichocomaceae</taxon>
        <taxon>Talaromyces</taxon>
        <taxon>Talaromyces sect. Islandici</taxon>
    </lineage>
</organism>
<dbReference type="STRING" id="28573.A0A0U1MA53"/>
<protein>
    <submittedName>
        <fullName evidence="1">Uncharacterized protein</fullName>
    </submittedName>
</protein>
<accession>A0A0U1MA53</accession>
<dbReference type="InterPro" id="IPR015075">
    <property type="entry name" value="AtaL"/>
</dbReference>
<dbReference type="OrthoDB" id="2320332at2759"/>
<evidence type="ECO:0000313" key="1">
    <source>
        <dbReference type="EMBL" id="CRG91931.1"/>
    </source>
</evidence>
<dbReference type="AlphaFoldDB" id="A0A0U1MA53"/>
<dbReference type="Proteomes" id="UP000054383">
    <property type="component" value="Unassembled WGS sequence"/>
</dbReference>
<gene>
    <name evidence="1" type="ORF">PISL3812_08985</name>
</gene>
<sequence length="167" mass="18430">MVYISSSSTAPVNPATSEPKLSVDELFAALVHKARHPEGFVSAIESSSIVHEHAGGLTRRVVFKPGFMGKAEKQVVEEVVEYFPPTRVDFKVPATGMQVSNVISHDADKEDELYLTFSFDFPHPEITDREAQKDEIEAHSTEARKGGSKVVPHTIKVARQMKIDGKL</sequence>
<proteinExistence type="predicted"/>
<keyword evidence="2" id="KW-1185">Reference proteome</keyword>